<keyword evidence="1" id="KW-1133">Transmembrane helix</keyword>
<dbReference type="Pfam" id="PF09335">
    <property type="entry name" value="VTT_dom"/>
    <property type="match status" value="1"/>
</dbReference>
<evidence type="ECO:0000259" key="2">
    <source>
        <dbReference type="Pfam" id="PF09335"/>
    </source>
</evidence>
<dbReference type="EMBL" id="PCSR01000020">
    <property type="protein sequence ID" value="PIP53443.1"/>
    <property type="molecule type" value="Genomic_DNA"/>
</dbReference>
<evidence type="ECO:0000313" key="3">
    <source>
        <dbReference type="EMBL" id="PIP53443.1"/>
    </source>
</evidence>
<feature type="transmembrane region" description="Helical" evidence="1">
    <location>
        <begin position="12"/>
        <end position="30"/>
    </location>
</feature>
<evidence type="ECO:0000256" key="1">
    <source>
        <dbReference type="SAM" id="Phobius"/>
    </source>
</evidence>
<name>A0A2H0B6W8_9BACT</name>
<feature type="transmembrane region" description="Helical" evidence="1">
    <location>
        <begin position="78"/>
        <end position="98"/>
    </location>
</feature>
<comment type="caution">
    <text evidence="3">The sequence shown here is derived from an EMBL/GenBank/DDBJ whole genome shotgun (WGS) entry which is preliminary data.</text>
</comment>
<feature type="transmembrane region" description="Helical" evidence="1">
    <location>
        <begin position="42"/>
        <end position="58"/>
    </location>
</feature>
<dbReference type="AlphaFoldDB" id="A0A2H0B6W8"/>
<accession>A0A2H0B6W8</accession>
<feature type="transmembrane region" description="Helical" evidence="1">
    <location>
        <begin position="185"/>
        <end position="203"/>
    </location>
</feature>
<reference evidence="3 4" key="1">
    <citation type="submission" date="2017-09" db="EMBL/GenBank/DDBJ databases">
        <title>Depth-based differentiation of microbial function through sediment-hosted aquifers and enrichment of novel symbionts in the deep terrestrial subsurface.</title>
        <authorList>
            <person name="Probst A.J."/>
            <person name="Ladd B."/>
            <person name="Jarett J.K."/>
            <person name="Geller-Mcgrath D.E."/>
            <person name="Sieber C.M."/>
            <person name="Emerson J.B."/>
            <person name="Anantharaman K."/>
            <person name="Thomas B.C."/>
            <person name="Malmstrom R."/>
            <person name="Stieglmeier M."/>
            <person name="Klingl A."/>
            <person name="Woyke T."/>
            <person name="Ryan C.M."/>
            <person name="Banfield J.F."/>
        </authorList>
    </citation>
    <scope>NUCLEOTIDE SEQUENCE [LARGE SCALE GENOMIC DNA]</scope>
    <source>
        <strain evidence="3">CG23_combo_of_CG06-09_8_20_14_all_34_8</strain>
    </source>
</reference>
<protein>
    <recommendedName>
        <fullName evidence="2">VTT domain-containing protein</fullName>
    </recommendedName>
</protein>
<feature type="transmembrane region" description="Helical" evidence="1">
    <location>
        <begin position="159"/>
        <end position="179"/>
    </location>
</feature>
<sequence>MLKLTKTNIITGLVLLLPLLIVYLLNLNNLTPLLSFLKENQVFIIPLTLIIKIAGMIYPPINGSVLTIAMIPVLGWKLAYLLDFLGSTVGIYITYILGNKYGDRIIIKLAGQNTLDKIKKIRLKNQNQIETAIILRLAPLGLSDVITWGASTIGFRIKAFIVGSVIAHVVGNLPFFFLISQSINIKSWLFFTPLFGIAVFFIWKNKAKYFDSCDY</sequence>
<feature type="domain" description="VTT" evidence="2">
    <location>
        <begin position="62"/>
        <end position="180"/>
    </location>
</feature>
<gene>
    <name evidence="3" type="ORF">COX08_00935</name>
</gene>
<dbReference type="InterPro" id="IPR032816">
    <property type="entry name" value="VTT_dom"/>
</dbReference>
<keyword evidence="1" id="KW-0472">Membrane</keyword>
<proteinExistence type="predicted"/>
<organism evidence="3 4">
    <name type="scientific">Candidatus Beckwithbacteria bacterium CG23_combo_of_CG06-09_8_20_14_all_34_8</name>
    <dbReference type="NCBI Taxonomy" id="1974497"/>
    <lineage>
        <taxon>Bacteria</taxon>
        <taxon>Candidatus Beckwithiibacteriota</taxon>
    </lineage>
</organism>
<dbReference type="Proteomes" id="UP000229459">
    <property type="component" value="Unassembled WGS sequence"/>
</dbReference>
<evidence type="ECO:0000313" key="4">
    <source>
        <dbReference type="Proteomes" id="UP000229459"/>
    </source>
</evidence>
<keyword evidence="1" id="KW-0812">Transmembrane</keyword>